<dbReference type="STRING" id="77020.A0A0M9VRD4"/>
<dbReference type="GeneID" id="28729385"/>
<dbReference type="PRINTS" id="PR00102">
    <property type="entry name" value="OTCASE"/>
</dbReference>
<evidence type="ECO:0000256" key="6">
    <source>
        <dbReference type="ARBA" id="ARBA00022679"/>
    </source>
</evidence>
<dbReference type="GO" id="GO:0019240">
    <property type="term" value="P:citrulline biosynthetic process"/>
    <property type="evidence" value="ECO:0007669"/>
    <property type="project" value="TreeGrafter"/>
</dbReference>
<protein>
    <recommendedName>
        <fullName evidence="3">ornithine carbamoyltransferase</fullName>
        <ecNumber evidence="3">2.1.3.3</ecNumber>
    </recommendedName>
</protein>
<gene>
    <name evidence="10" type="ORF">Malapachy_3030</name>
</gene>
<dbReference type="PANTHER" id="PTHR45753">
    <property type="entry name" value="ORNITHINE CARBAMOYLTRANSFERASE, MITOCHONDRIAL"/>
    <property type="match status" value="1"/>
</dbReference>
<dbReference type="PRINTS" id="PR00100">
    <property type="entry name" value="AOTCASE"/>
</dbReference>
<feature type="domain" description="Aspartate/ornithine carbamoyltransferase carbamoyl-P binding" evidence="9">
    <location>
        <begin position="34"/>
        <end position="179"/>
    </location>
</feature>
<dbReference type="GO" id="GO:0016597">
    <property type="term" value="F:amino acid binding"/>
    <property type="evidence" value="ECO:0007669"/>
    <property type="project" value="InterPro"/>
</dbReference>
<evidence type="ECO:0000256" key="7">
    <source>
        <dbReference type="RuleBase" id="RU003634"/>
    </source>
</evidence>
<keyword evidence="4" id="KW-0055">Arginine biosynthesis</keyword>
<dbReference type="InterPro" id="IPR002292">
    <property type="entry name" value="Orn/put_carbamltrans"/>
</dbReference>
<evidence type="ECO:0000259" key="8">
    <source>
        <dbReference type="Pfam" id="PF00185"/>
    </source>
</evidence>
<evidence type="ECO:0000313" key="10">
    <source>
        <dbReference type="EMBL" id="KOS16499.1"/>
    </source>
</evidence>
<evidence type="ECO:0000256" key="4">
    <source>
        <dbReference type="ARBA" id="ARBA00022571"/>
    </source>
</evidence>
<feature type="domain" description="Aspartate/ornithine carbamoyltransferase Asp/Orn-binding" evidence="8">
    <location>
        <begin position="195"/>
        <end position="356"/>
    </location>
</feature>
<dbReference type="NCBIfam" id="TIGR00658">
    <property type="entry name" value="orni_carb_tr"/>
    <property type="match status" value="1"/>
</dbReference>
<dbReference type="EC" id="2.1.3.3" evidence="3"/>
<dbReference type="RefSeq" id="XP_017994131.1">
    <property type="nucleotide sequence ID" value="XM_018137509.1"/>
</dbReference>
<evidence type="ECO:0000256" key="2">
    <source>
        <dbReference type="ARBA" id="ARBA00007805"/>
    </source>
</evidence>
<dbReference type="InterPro" id="IPR006131">
    <property type="entry name" value="Asp_carbamoyltransf_Asp/Orn-bd"/>
</dbReference>
<dbReference type="Pfam" id="PF00185">
    <property type="entry name" value="OTCace"/>
    <property type="match status" value="1"/>
</dbReference>
<sequence length="363" mass="39223">MSFTHLMQSLPRTAPALAKSACRRSLWTNSAGVKSLLTLADLPVEQIDGLLQRSAALKHIAKHTVQGPSGLEKSLHSKTIAIMFSKRSTRTRVSSESSVAALGGHPMFLSPSDIQLGVNESLYDTAKVVSSMVDGIMARVGGHDEITTLAANSTVPVINALSSRFHPTQILADLLTMLEVEANGGPIPSVTALAGKKVAWVGDSNNILNDMLVAYPRIGMDLSVAAPKGSMYAPDPIVWDLMEKELAAMPASATKGNATWSHDPAEAVRGADYIVTDTWISMGDEAQKDQRLRDFAGFQVTETLASQGGAKPDWKFLHCLPRKAEEVSDEVFYGPRSLVFPEAENRKWTIMACFDWVFGGKDL</sequence>
<dbReference type="GO" id="GO:0004585">
    <property type="term" value="F:ornithine carbamoyltransferase activity"/>
    <property type="evidence" value="ECO:0007669"/>
    <property type="project" value="UniProtKB-EC"/>
</dbReference>
<evidence type="ECO:0000259" key="9">
    <source>
        <dbReference type="Pfam" id="PF02729"/>
    </source>
</evidence>
<dbReference type="GO" id="GO:0042450">
    <property type="term" value="P:L-arginine biosynthetic process via ornithine"/>
    <property type="evidence" value="ECO:0007669"/>
    <property type="project" value="TreeGrafter"/>
</dbReference>
<comment type="pathway">
    <text evidence="1">Amino-acid biosynthesis; L-arginine biosynthesis; L-arginine from L-ornithine and carbamoyl phosphate: step 1/3.</text>
</comment>
<dbReference type="OrthoDB" id="10252326at2759"/>
<evidence type="ECO:0000256" key="5">
    <source>
        <dbReference type="ARBA" id="ARBA00022605"/>
    </source>
</evidence>
<organism evidence="10 11">
    <name type="scientific">Malassezia pachydermatis</name>
    <dbReference type="NCBI Taxonomy" id="77020"/>
    <lineage>
        <taxon>Eukaryota</taxon>
        <taxon>Fungi</taxon>
        <taxon>Dikarya</taxon>
        <taxon>Basidiomycota</taxon>
        <taxon>Ustilaginomycotina</taxon>
        <taxon>Malasseziomycetes</taxon>
        <taxon>Malasseziales</taxon>
        <taxon>Malasseziaceae</taxon>
        <taxon>Malassezia</taxon>
    </lineage>
</organism>
<dbReference type="VEuPathDB" id="FungiDB:Malapachy_3030"/>
<dbReference type="SUPFAM" id="SSF53671">
    <property type="entry name" value="Aspartate/ornithine carbamoyltransferase"/>
    <property type="match status" value="1"/>
</dbReference>
<dbReference type="Proteomes" id="UP000037751">
    <property type="component" value="Unassembled WGS sequence"/>
</dbReference>
<comment type="caution">
    <text evidence="10">The sequence shown here is derived from an EMBL/GenBank/DDBJ whole genome shotgun (WGS) entry which is preliminary data.</text>
</comment>
<dbReference type="PANTHER" id="PTHR45753:SF3">
    <property type="entry name" value="ORNITHINE TRANSCARBAMYLASE, MITOCHONDRIAL"/>
    <property type="match status" value="1"/>
</dbReference>
<evidence type="ECO:0000313" key="11">
    <source>
        <dbReference type="Proteomes" id="UP000037751"/>
    </source>
</evidence>
<dbReference type="Pfam" id="PF02729">
    <property type="entry name" value="OTCace_N"/>
    <property type="match status" value="1"/>
</dbReference>
<evidence type="ECO:0000256" key="3">
    <source>
        <dbReference type="ARBA" id="ARBA00013007"/>
    </source>
</evidence>
<accession>A0A0M9VRD4</accession>
<dbReference type="NCBIfam" id="NF001986">
    <property type="entry name" value="PRK00779.1"/>
    <property type="match status" value="1"/>
</dbReference>
<reference evidence="10 11" key="1">
    <citation type="submission" date="2015-07" db="EMBL/GenBank/DDBJ databases">
        <title>Draft Genome Sequence of Malassezia furfur CBS1878 and Malassezia pachydermatis CBS1879.</title>
        <authorList>
            <person name="Triana S."/>
            <person name="Ohm R."/>
            <person name="Gonzalez A."/>
            <person name="DeCock H."/>
            <person name="Restrepo S."/>
            <person name="Celis A."/>
        </authorList>
    </citation>
    <scope>NUCLEOTIDE SEQUENCE [LARGE SCALE GENOMIC DNA]</scope>
    <source>
        <strain evidence="10 11">CBS 1879</strain>
    </source>
</reference>
<keyword evidence="5" id="KW-0028">Amino-acid biosynthesis</keyword>
<name>A0A0M9VRD4_9BASI</name>
<dbReference type="GO" id="GO:0005739">
    <property type="term" value="C:mitochondrion"/>
    <property type="evidence" value="ECO:0007669"/>
    <property type="project" value="TreeGrafter"/>
</dbReference>
<evidence type="ECO:0000256" key="1">
    <source>
        <dbReference type="ARBA" id="ARBA00004975"/>
    </source>
</evidence>
<dbReference type="PROSITE" id="PS00097">
    <property type="entry name" value="CARBAMOYLTRANSFERASE"/>
    <property type="match status" value="1"/>
</dbReference>
<keyword evidence="11" id="KW-1185">Reference proteome</keyword>
<dbReference type="InterPro" id="IPR006132">
    <property type="entry name" value="Asp/Orn_carbamoyltranf_P-bd"/>
</dbReference>
<comment type="similarity">
    <text evidence="2">Belongs to the aspartate/ornithine carbamoyltransferase superfamily. OTCase family.</text>
</comment>
<dbReference type="AlphaFoldDB" id="A0A0M9VRD4"/>
<dbReference type="Gene3D" id="3.40.50.1370">
    <property type="entry name" value="Aspartate/ornithine carbamoyltransferase"/>
    <property type="match status" value="2"/>
</dbReference>
<proteinExistence type="inferred from homology"/>
<dbReference type="FunFam" id="3.40.50.1370:FF:000009">
    <property type="entry name" value="Ornithine carbamoyltransferase, mitochondrial"/>
    <property type="match status" value="1"/>
</dbReference>
<dbReference type="EMBL" id="LGAV01000001">
    <property type="protein sequence ID" value="KOS16499.1"/>
    <property type="molecule type" value="Genomic_DNA"/>
</dbReference>
<dbReference type="InterPro" id="IPR006130">
    <property type="entry name" value="Asp/Orn_carbamoylTrfase"/>
</dbReference>
<dbReference type="InterPro" id="IPR036901">
    <property type="entry name" value="Asp/Orn_carbamoylTrfase_sf"/>
</dbReference>
<keyword evidence="6 7" id="KW-0808">Transferase</keyword>